<dbReference type="Ensembl" id="ENSPPYT00000055168.1">
    <property type="protein sequence ID" value="ENSPPYP00000025901.1"/>
    <property type="gene ID" value="ENSPPYG00000039748.1"/>
</dbReference>
<keyword evidence="3" id="KW-1185">Reference proteome</keyword>
<reference evidence="2 3" key="1">
    <citation type="submission" date="2008-02" db="EMBL/GenBank/DDBJ databases">
        <title>A 6x draft sequence assembly of the Pongo pygmaeus abelii genome.</title>
        <authorList>
            <person name="Wilson R.K."/>
            <person name="Mardis E."/>
        </authorList>
    </citation>
    <scope>NUCLEOTIDE SEQUENCE [LARGE SCALE GENOMIC DNA]</scope>
</reference>
<name>A0A8I5T655_PONAB</name>
<sequence>MVQSPRSSATEKRITPIHHGQSPQSGSTLGPARQMQPLNRVCASKLDDDRRNPVSSEKTPNPRMETTFALTYVCKRYCLPNVAS</sequence>
<protein>
    <submittedName>
        <fullName evidence="2">Uncharacterized protein</fullName>
    </submittedName>
</protein>
<proteinExistence type="predicted"/>
<evidence type="ECO:0000256" key="1">
    <source>
        <dbReference type="SAM" id="MobiDB-lite"/>
    </source>
</evidence>
<evidence type="ECO:0000313" key="3">
    <source>
        <dbReference type="Proteomes" id="UP000001595"/>
    </source>
</evidence>
<organism evidence="2 3">
    <name type="scientific">Pongo abelii</name>
    <name type="common">Sumatran orangutan</name>
    <name type="synonym">Pongo pygmaeus abelii</name>
    <dbReference type="NCBI Taxonomy" id="9601"/>
    <lineage>
        <taxon>Eukaryota</taxon>
        <taxon>Metazoa</taxon>
        <taxon>Chordata</taxon>
        <taxon>Craniata</taxon>
        <taxon>Vertebrata</taxon>
        <taxon>Euteleostomi</taxon>
        <taxon>Mammalia</taxon>
        <taxon>Eutheria</taxon>
        <taxon>Euarchontoglires</taxon>
        <taxon>Primates</taxon>
        <taxon>Haplorrhini</taxon>
        <taxon>Catarrhini</taxon>
        <taxon>Hominidae</taxon>
        <taxon>Pongo</taxon>
    </lineage>
</organism>
<evidence type="ECO:0000313" key="2">
    <source>
        <dbReference type="Ensembl" id="ENSPPYP00000025901.1"/>
    </source>
</evidence>
<dbReference type="Proteomes" id="UP000001595">
    <property type="component" value="Chromosome 10"/>
</dbReference>
<reference evidence="2" key="2">
    <citation type="submission" date="2025-08" db="UniProtKB">
        <authorList>
            <consortium name="Ensembl"/>
        </authorList>
    </citation>
    <scope>IDENTIFICATION</scope>
</reference>
<accession>A0A8I5T655</accession>
<reference evidence="2" key="3">
    <citation type="submission" date="2025-09" db="UniProtKB">
        <authorList>
            <consortium name="Ensembl"/>
        </authorList>
    </citation>
    <scope>IDENTIFICATION</scope>
</reference>
<dbReference type="AlphaFoldDB" id="A0A8I5T655"/>
<feature type="region of interest" description="Disordered" evidence="1">
    <location>
        <begin position="1"/>
        <end position="62"/>
    </location>
</feature>